<accession>A0A834RH82</accession>
<dbReference type="EMBL" id="WVUK01000046">
    <property type="protein sequence ID" value="KAF7495726.1"/>
    <property type="molecule type" value="Genomic_DNA"/>
</dbReference>
<evidence type="ECO:0000256" key="8">
    <source>
        <dbReference type="ARBA" id="ARBA00039113"/>
    </source>
</evidence>
<dbReference type="GO" id="GO:0006208">
    <property type="term" value="P:pyrimidine nucleobase catabolic process"/>
    <property type="evidence" value="ECO:0007669"/>
    <property type="project" value="TreeGrafter"/>
</dbReference>
<dbReference type="InterPro" id="IPR050378">
    <property type="entry name" value="Metallo-dep_Hydrolases_sf"/>
</dbReference>
<organism evidence="12">
    <name type="scientific">Sarcoptes scabiei</name>
    <name type="common">Itch mite</name>
    <name type="synonym">Acarus scabiei</name>
    <dbReference type="NCBI Taxonomy" id="52283"/>
    <lineage>
        <taxon>Eukaryota</taxon>
        <taxon>Metazoa</taxon>
        <taxon>Ecdysozoa</taxon>
        <taxon>Arthropoda</taxon>
        <taxon>Chelicerata</taxon>
        <taxon>Arachnida</taxon>
        <taxon>Acari</taxon>
        <taxon>Acariformes</taxon>
        <taxon>Sarcoptiformes</taxon>
        <taxon>Astigmata</taxon>
        <taxon>Psoroptidia</taxon>
        <taxon>Sarcoptoidea</taxon>
        <taxon>Sarcoptidae</taxon>
        <taxon>Sarcoptinae</taxon>
        <taxon>Sarcoptes</taxon>
    </lineage>
</organism>
<reference evidence="14" key="1">
    <citation type="journal article" date="2020" name="PLoS Negl. Trop. Dis.">
        <title>High-quality nuclear genome for Sarcoptes scabiei-A critical resource for a neglected parasite.</title>
        <authorList>
            <person name="Korhonen P.K."/>
            <person name="Gasser R.B."/>
            <person name="Ma G."/>
            <person name="Wang T."/>
            <person name="Stroehlein A.J."/>
            <person name="Young N.D."/>
            <person name="Ang C.S."/>
            <person name="Fernando D.D."/>
            <person name="Lu H.C."/>
            <person name="Taylor S."/>
            <person name="Reynolds S.L."/>
            <person name="Mofiz E."/>
            <person name="Najaraj S.H."/>
            <person name="Gowda H."/>
            <person name="Madugundu A."/>
            <person name="Renuse S."/>
            <person name="Holt D."/>
            <person name="Pandey A."/>
            <person name="Papenfuss A.T."/>
            <person name="Fischer K."/>
        </authorList>
    </citation>
    <scope>NUCLEOTIDE SEQUENCE [LARGE SCALE GENOMIC DNA]</scope>
</reference>
<feature type="compositionally biased region" description="Acidic residues" evidence="10">
    <location>
        <begin position="89"/>
        <end position="101"/>
    </location>
</feature>
<feature type="region of interest" description="Disordered" evidence="10">
    <location>
        <begin position="407"/>
        <end position="431"/>
    </location>
</feature>
<dbReference type="OrthoDB" id="10258955at2759"/>
<evidence type="ECO:0000313" key="13">
    <source>
        <dbReference type="EnsemblMetazoa" id="KAF7495726.1"/>
    </source>
</evidence>
<dbReference type="Pfam" id="PF01979">
    <property type="entry name" value="Amidohydro_1"/>
    <property type="match status" value="1"/>
</dbReference>
<dbReference type="PANTHER" id="PTHR11647:SF1">
    <property type="entry name" value="COLLAPSIN RESPONSE MEDIATOR PROTEIN"/>
    <property type="match status" value="1"/>
</dbReference>
<protein>
    <recommendedName>
        <fullName evidence="8">dihydropyrimidinase</fullName>
        <ecNumber evidence="8">3.5.2.2</ecNumber>
    </recommendedName>
</protein>
<feature type="region of interest" description="Disordered" evidence="10">
    <location>
        <begin position="182"/>
        <end position="246"/>
    </location>
</feature>
<evidence type="ECO:0000256" key="3">
    <source>
        <dbReference type="ARBA" id="ARBA00011881"/>
    </source>
</evidence>
<dbReference type="Gene3D" id="2.30.40.10">
    <property type="entry name" value="Urease, subunit C, domain 1"/>
    <property type="match status" value="1"/>
</dbReference>
<dbReference type="InterPro" id="IPR011059">
    <property type="entry name" value="Metal-dep_hydrolase_composite"/>
</dbReference>
<comment type="catalytic activity">
    <reaction evidence="7">
        <text>5,6-dihydrouracil + H2O = 3-(carbamoylamino)propanoate + H(+)</text>
        <dbReference type="Rhea" id="RHEA:16121"/>
        <dbReference type="ChEBI" id="CHEBI:11892"/>
        <dbReference type="ChEBI" id="CHEBI:15377"/>
        <dbReference type="ChEBI" id="CHEBI:15378"/>
        <dbReference type="ChEBI" id="CHEBI:15901"/>
        <dbReference type="EC" id="3.5.2.2"/>
    </reaction>
</comment>
<evidence type="ECO:0000256" key="9">
    <source>
        <dbReference type="PIRSR" id="PIRSR611778-50"/>
    </source>
</evidence>
<feature type="domain" description="Amidohydrolase-related" evidence="11">
    <location>
        <begin position="491"/>
        <end position="878"/>
    </location>
</feature>
<dbReference type="AlphaFoldDB" id="A0A834RH82"/>
<evidence type="ECO:0000256" key="2">
    <source>
        <dbReference type="ARBA" id="ARBA00008829"/>
    </source>
</evidence>
<name>A0A834RH82_SARSC</name>
<dbReference type="InterPro" id="IPR006680">
    <property type="entry name" value="Amidohydro-rel"/>
</dbReference>
<comment type="similarity">
    <text evidence="2">Belongs to the metallo-dependent hydrolases superfamily. Hydantoinase/dihydropyrimidinase family.</text>
</comment>
<dbReference type="GO" id="GO:0004157">
    <property type="term" value="F:dihydropyrimidinase activity"/>
    <property type="evidence" value="ECO:0007669"/>
    <property type="project" value="UniProtKB-EC"/>
</dbReference>
<reference evidence="12" key="2">
    <citation type="submission" date="2020-01" db="EMBL/GenBank/DDBJ databases">
        <authorList>
            <person name="Korhonen P.K.K."/>
            <person name="Guangxu M.G."/>
            <person name="Wang T.W."/>
            <person name="Stroehlein A.J.S."/>
            <person name="Young N.D."/>
            <person name="Ang C.-S.A."/>
            <person name="Fernando D.W.F."/>
            <person name="Lu H.L."/>
            <person name="Taylor S.T."/>
            <person name="Ehtesham M.E.M."/>
            <person name="Najaraj S.H.N."/>
            <person name="Harsha G.H.G."/>
            <person name="Madugundu A.M."/>
            <person name="Renuse S.R."/>
            <person name="Holt D.H."/>
            <person name="Pandey A.P."/>
            <person name="Papenfuss A.P."/>
            <person name="Gasser R.B.G."/>
            <person name="Fischer K.F."/>
        </authorList>
    </citation>
    <scope>NUCLEOTIDE SEQUENCE</scope>
    <source>
        <strain evidence="12">SSS_KF_BRIS2020</strain>
    </source>
</reference>
<evidence type="ECO:0000259" key="11">
    <source>
        <dbReference type="Pfam" id="PF01979"/>
    </source>
</evidence>
<dbReference type="EC" id="3.5.2.2" evidence="8"/>
<feature type="compositionally biased region" description="Polar residues" evidence="10">
    <location>
        <begin position="230"/>
        <end position="240"/>
    </location>
</feature>
<keyword evidence="6" id="KW-0862">Zinc</keyword>
<evidence type="ECO:0000256" key="4">
    <source>
        <dbReference type="ARBA" id="ARBA00022723"/>
    </source>
</evidence>
<evidence type="ECO:0000256" key="5">
    <source>
        <dbReference type="ARBA" id="ARBA00022801"/>
    </source>
</evidence>
<feature type="modified residue" description="N6-carboxylysine" evidence="9">
    <location>
        <position position="593"/>
    </location>
</feature>
<dbReference type="InterPro" id="IPR032466">
    <property type="entry name" value="Metal_Hydrolase"/>
</dbReference>
<dbReference type="GO" id="GO:0005829">
    <property type="term" value="C:cytosol"/>
    <property type="evidence" value="ECO:0007669"/>
    <property type="project" value="TreeGrafter"/>
</dbReference>
<evidence type="ECO:0000256" key="6">
    <source>
        <dbReference type="ARBA" id="ARBA00022833"/>
    </source>
</evidence>
<proteinExistence type="inferred from homology"/>
<evidence type="ECO:0000313" key="14">
    <source>
        <dbReference type="Proteomes" id="UP000070412"/>
    </source>
</evidence>
<keyword evidence="4" id="KW-0479">Metal-binding</keyword>
<comment type="PTM">
    <text evidence="9">Carbamylation allows a single lysine to coordinate two divalent metal cations.</text>
</comment>
<dbReference type="GO" id="GO:0046872">
    <property type="term" value="F:metal ion binding"/>
    <property type="evidence" value="ECO:0007669"/>
    <property type="project" value="UniProtKB-KW"/>
</dbReference>
<dbReference type="SUPFAM" id="SSF51556">
    <property type="entry name" value="Metallo-dependent hydrolases"/>
    <property type="match status" value="1"/>
</dbReference>
<keyword evidence="14" id="KW-1185">Reference proteome</keyword>
<dbReference type="NCBIfam" id="TIGR02033">
    <property type="entry name" value="D-hydantoinase"/>
    <property type="match status" value="1"/>
</dbReference>
<feature type="compositionally biased region" description="Low complexity" evidence="10">
    <location>
        <begin position="413"/>
        <end position="425"/>
    </location>
</feature>
<dbReference type="FunFam" id="3.20.20.140:FF:000001">
    <property type="entry name" value="Dihydropyrimidinase like 3"/>
    <property type="match status" value="1"/>
</dbReference>
<evidence type="ECO:0000313" key="12">
    <source>
        <dbReference type="EMBL" id="KAF7495726.1"/>
    </source>
</evidence>
<evidence type="ECO:0000256" key="7">
    <source>
        <dbReference type="ARBA" id="ARBA00036696"/>
    </source>
</evidence>
<keyword evidence="5" id="KW-0378">Hydrolase</keyword>
<dbReference type="Gene3D" id="3.20.20.140">
    <property type="entry name" value="Metal-dependent hydrolases"/>
    <property type="match status" value="1"/>
</dbReference>
<dbReference type="Proteomes" id="UP000070412">
    <property type="component" value="Unassembled WGS sequence"/>
</dbReference>
<comment type="cofactor">
    <cofactor evidence="1">
        <name>Zn(2+)</name>
        <dbReference type="ChEBI" id="CHEBI:29105"/>
    </cofactor>
</comment>
<reference evidence="13" key="3">
    <citation type="submission" date="2022-06" db="UniProtKB">
        <authorList>
            <consortium name="EnsemblMetazoa"/>
        </authorList>
    </citation>
    <scope>IDENTIFICATION</scope>
</reference>
<comment type="subunit">
    <text evidence="3">Homotetramer.</text>
</comment>
<sequence>MILIEIRIDRIKSRSMSNRNLFEPSPLYTSNLYDSKQRSRSHSVLFETVNGRRRRKCNRTSNIDRQRYARYSPRQTEHSNAFAYFGCDNEYDQDDDDDDDDGMRKKSDRFQVNRSINDLNRLEHCEELIHNQRPKSIPIPIQTAADRNKSKSIREILQSVNNLYLSKTDQSEDAYDNLHHRSRNHLPSQHHHSRNRNHLSSSSHNLRCLEDTNDTDRNDCDRGAGGNRSRIPTNTNRRLATSQQTQTLTPSTMIKRQNEISPDNGCYWAYISREPLINTARVGGEDDDSCSKTLSSFDNHRTHRRLINEKLSSELLANQSEINPIGSDRFDTKNYQFCVAKISHSSNQSIPKILEKELLLCDKLFDSNRPHSCYYNLRIMAEDPQTVSSTETVTMNQNETVDDCGNECDGQQNNTNHNLSGNNSNPTPSTKKIPIHLQSSQNRLLIKNGKLVNDDAIFKADIYIEDGIIKDIGPHLMVPGGVKTIDANGNYVIPGGIDTNTHLNIMFMGAPTADDFYSGTRAALAGGTTTLLSTVMTAKGQSLIEAYKNHRSLSDGFACCDYFFRVGIPEFKKGTTDVEMEALTKDYGINSFKIFMTYDRCVTTEDIINTLNKCRQIGALLCVHAENDELIKFNTKKLLGLGVTGPEGHLLSHTEEGEAEAMQRIIILANQINCPIFIAHVNCKMGADVIAQFRNRGCIVYAEVITAGIGSDGTHYFHKCWQHAAAHVMSPPLRPDKTTSPHLIDLLANNQLQTTGSDHCVFRSTEKALGMNDFTKIPNGVNGTEERLMILWEKGVKTGKLDPRKFVAITSTNAAKLFNLYPKKGRLAKGSDADIVIWGPKPHVISASTHHSNGDFNIFEGTHVSHGPLVVISNGRVVLDESGLHVVQGSGKFLPCAPNSSYLWHSIRERERVPIPRVDRSGKEDASNGIQNKIADQPNEFSMKCSITPPHYDPAYSIHKESEMTPQFYKGTTRSGVRNLQDSSFSLTGAQIDDDKIGKTAIRVQNPPGGRSSGIW</sequence>
<evidence type="ECO:0000256" key="10">
    <source>
        <dbReference type="SAM" id="MobiDB-lite"/>
    </source>
</evidence>
<feature type="compositionally biased region" description="Basic and acidic residues" evidence="10">
    <location>
        <begin position="207"/>
        <end position="222"/>
    </location>
</feature>
<dbReference type="EnsemblMetazoa" id="SSS_2668s_mrna">
    <property type="protein sequence ID" value="KAF7495726.1"/>
    <property type="gene ID" value="SSS_2668"/>
</dbReference>
<evidence type="ECO:0000256" key="1">
    <source>
        <dbReference type="ARBA" id="ARBA00001947"/>
    </source>
</evidence>
<feature type="compositionally biased region" description="Basic residues" evidence="10">
    <location>
        <begin position="182"/>
        <end position="197"/>
    </location>
</feature>
<dbReference type="InterPro" id="IPR011778">
    <property type="entry name" value="Hydantoinase/dihydroPyrase"/>
</dbReference>
<dbReference type="PANTHER" id="PTHR11647">
    <property type="entry name" value="HYDRANTOINASE/DIHYDROPYRIMIDINASE FAMILY MEMBER"/>
    <property type="match status" value="1"/>
</dbReference>
<dbReference type="SUPFAM" id="SSF51338">
    <property type="entry name" value="Composite domain of metallo-dependent hydrolases"/>
    <property type="match status" value="1"/>
</dbReference>
<feature type="region of interest" description="Disordered" evidence="10">
    <location>
        <begin position="87"/>
        <end position="108"/>
    </location>
</feature>
<gene>
    <name evidence="12" type="ORF">SSS_2668</name>
</gene>
<dbReference type="CDD" id="cd01314">
    <property type="entry name" value="D-HYD"/>
    <property type="match status" value="1"/>
</dbReference>